<dbReference type="NCBIfam" id="TIGR00546">
    <property type="entry name" value="lnt"/>
    <property type="match status" value="1"/>
</dbReference>
<evidence type="ECO:0000313" key="11">
    <source>
        <dbReference type="EMBL" id="SNZ19976.1"/>
    </source>
</evidence>
<evidence type="ECO:0000256" key="2">
    <source>
        <dbReference type="ARBA" id="ARBA00010065"/>
    </source>
</evidence>
<evidence type="ECO:0000256" key="1">
    <source>
        <dbReference type="ARBA" id="ARBA00004651"/>
    </source>
</evidence>
<dbReference type="CDD" id="cd07571">
    <property type="entry name" value="ALP_N-acyl_transferase"/>
    <property type="match status" value="1"/>
</dbReference>
<keyword evidence="6 9" id="KW-1133">Transmembrane helix</keyword>
<evidence type="ECO:0000256" key="6">
    <source>
        <dbReference type="ARBA" id="ARBA00022989"/>
    </source>
</evidence>
<evidence type="ECO:0000256" key="7">
    <source>
        <dbReference type="ARBA" id="ARBA00023136"/>
    </source>
</evidence>
<comment type="pathway">
    <text evidence="9">Protein modification; lipoprotein biosynthesis (N-acyl transfer).</text>
</comment>
<feature type="transmembrane region" description="Helical" evidence="9">
    <location>
        <begin position="39"/>
        <end position="59"/>
    </location>
</feature>
<reference evidence="11 12" key="1">
    <citation type="submission" date="2017-09" db="EMBL/GenBank/DDBJ databases">
        <authorList>
            <person name="Ehlers B."/>
            <person name="Leendertz F.H."/>
        </authorList>
    </citation>
    <scope>NUCLEOTIDE SEQUENCE [LARGE SCALE GENOMIC DNA]</scope>
    <source>
        <strain evidence="11 12">DSM 18289</strain>
    </source>
</reference>
<dbReference type="RefSeq" id="WP_097154327.1">
    <property type="nucleotide sequence ID" value="NZ_OBEL01000003.1"/>
</dbReference>
<dbReference type="Proteomes" id="UP000219439">
    <property type="component" value="Unassembled WGS sequence"/>
</dbReference>
<feature type="transmembrane region" description="Helical" evidence="9">
    <location>
        <begin position="209"/>
        <end position="229"/>
    </location>
</feature>
<evidence type="ECO:0000259" key="10">
    <source>
        <dbReference type="PROSITE" id="PS50263"/>
    </source>
</evidence>
<dbReference type="InterPro" id="IPR004563">
    <property type="entry name" value="Apolipo_AcylTrfase"/>
</dbReference>
<dbReference type="Pfam" id="PF00795">
    <property type="entry name" value="CN_hydrolase"/>
    <property type="match status" value="1"/>
</dbReference>
<feature type="transmembrane region" description="Helical" evidence="9">
    <location>
        <begin position="71"/>
        <end position="90"/>
    </location>
</feature>
<dbReference type="Pfam" id="PF20154">
    <property type="entry name" value="LNT_N"/>
    <property type="match status" value="1"/>
</dbReference>
<name>A0A285PIM3_9HYPH</name>
<dbReference type="EC" id="2.3.1.269" evidence="9"/>
<dbReference type="EMBL" id="OBEL01000003">
    <property type="protein sequence ID" value="SNZ19976.1"/>
    <property type="molecule type" value="Genomic_DNA"/>
</dbReference>
<dbReference type="OrthoDB" id="9804277at2"/>
<keyword evidence="8 9" id="KW-0012">Acyltransferase</keyword>
<dbReference type="PROSITE" id="PS50263">
    <property type="entry name" value="CN_HYDROLASE"/>
    <property type="match status" value="1"/>
</dbReference>
<dbReference type="PANTHER" id="PTHR38686:SF1">
    <property type="entry name" value="APOLIPOPROTEIN N-ACYLTRANSFERASE"/>
    <property type="match status" value="1"/>
</dbReference>
<dbReference type="GO" id="GO:0005886">
    <property type="term" value="C:plasma membrane"/>
    <property type="evidence" value="ECO:0007669"/>
    <property type="project" value="UniProtKB-SubCell"/>
</dbReference>
<dbReference type="Gene3D" id="3.60.110.10">
    <property type="entry name" value="Carbon-nitrogen hydrolase"/>
    <property type="match status" value="1"/>
</dbReference>
<sequence length="531" mass="59046">MASIRHLYSSLVLLDGWKRYCLAFLLGVIASFAQPPYGWFGLLWFCLPILVALLDSASLGHNGRAVAKRMFATGWMFAFGFFLLTFYWLGAAFLVEAEKFAWAMPLAILVLPAGLAIFWAAAMAALALVWSDHWTRVIWFALSLSIMEWIRGFVFTGLPWGGFGFSLASNDLTMQALSLTGPDLLTLWALLLFTLPVIWIAQEHVSRKALGYTVLISAILAVQILYGFMRLQNEGSKPLQSEGQILRLVQPNIPQSEKWKLENRSWIFNRLVAMTSQTSEQAPADEVDLVIWPESAIPFYLMEQPAALAAIAQALPGQSQLMTGALRREQSTKGEENVFNSIYWLGADGAVRGAYDKTHLVPFGEYLPMQSVLEAIGLEQLTRLKGGFTPGRNRNLLGTDKFGSVLPLICYEIAFAGEVASYVARPDWILTVTNDAWFGPSIGPYQHLFMARMRAVELGLPVVRVANTGISAIIDFKGQVIAQIPLEQTGILQMKLPDDRAKTLFSIVGNGLFSAIWLFLLIILIFLRRKV</sequence>
<keyword evidence="12" id="KW-1185">Reference proteome</keyword>
<evidence type="ECO:0000256" key="5">
    <source>
        <dbReference type="ARBA" id="ARBA00022692"/>
    </source>
</evidence>
<comment type="function">
    <text evidence="9">Catalyzes the phospholipid dependent N-acylation of the N-terminal cysteine of apolipoprotein, the last step in lipoprotein maturation.</text>
</comment>
<dbReference type="InterPro" id="IPR045378">
    <property type="entry name" value="LNT_N"/>
</dbReference>
<feature type="transmembrane region" description="Helical" evidence="9">
    <location>
        <begin position="185"/>
        <end position="202"/>
    </location>
</feature>
<protein>
    <recommendedName>
        <fullName evidence="9">Apolipoprotein N-acyltransferase</fullName>
        <shortName evidence="9">ALP N-acyltransferase</shortName>
        <ecNumber evidence="9">2.3.1.269</ecNumber>
    </recommendedName>
</protein>
<dbReference type="InterPro" id="IPR003010">
    <property type="entry name" value="C-N_Hydrolase"/>
</dbReference>
<keyword evidence="7 9" id="KW-0472">Membrane</keyword>
<keyword evidence="5 9" id="KW-0812">Transmembrane</keyword>
<comment type="similarity">
    <text evidence="2 9">Belongs to the CN hydrolase family. Apolipoprotein N-acyltransferase subfamily.</text>
</comment>
<evidence type="ECO:0000256" key="4">
    <source>
        <dbReference type="ARBA" id="ARBA00022679"/>
    </source>
</evidence>
<feature type="transmembrane region" description="Helical" evidence="9">
    <location>
        <begin position="102"/>
        <end position="130"/>
    </location>
</feature>
<evidence type="ECO:0000256" key="8">
    <source>
        <dbReference type="ARBA" id="ARBA00023315"/>
    </source>
</evidence>
<comment type="catalytic activity">
    <reaction evidence="9">
        <text>N-terminal S-1,2-diacyl-sn-glyceryl-L-cysteinyl-[lipoprotein] + a glycerophospholipid = N-acyl-S-1,2-diacyl-sn-glyceryl-L-cysteinyl-[lipoprotein] + a 2-acyl-sn-glycero-3-phospholipid + H(+)</text>
        <dbReference type="Rhea" id="RHEA:48228"/>
        <dbReference type="Rhea" id="RHEA-COMP:14681"/>
        <dbReference type="Rhea" id="RHEA-COMP:14684"/>
        <dbReference type="ChEBI" id="CHEBI:15378"/>
        <dbReference type="ChEBI" id="CHEBI:136912"/>
        <dbReference type="ChEBI" id="CHEBI:140656"/>
        <dbReference type="ChEBI" id="CHEBI:140657"/>
        <dbReference type="ChEBI" id="CHEBI:140660"/>
        <dbReference type="EC" id="2.3.1.269"/>
    </reaction>
</comment>
<dbReference type="GO" id="GO:0016410">
    <property type="term" value="F:N-acyltransferase activity"/>
    <property type="evidence" value="ECO:0007669"/>
    <property type="project" value="UniProtKB-UniRule"/>
</dbReference>
<dbReference type="PANTHER" id="PTHR38686">
    <property type="entry name" value="APOLIPOPROTEIN N-ACYLTRANSFERASE"/>
    <property type="match status" value="1"/>
</dbReference>
<feature type="transmembrane region" description="Helical" evidence="9">
    <location>
        <begin position="504"/>
        <end position="527"/>
    </location>
</feature>
<dbReference type="SUPFAM" id="SSF56317">
    <property type="entry name" value="Carbon-nitrogen hydrolase"/>
    <property type="match status" value="1"/>
</dbReference>
<feature type="domain" description="CN hydrolase" evidence="10">
    <location>
        <begin position="249"/>
        <end position="498"/>
    </location>
</feature>
<feature type="transmembrane region" description="Helical" evidence="9">
    <location>
        <begin position="137"/>
        <end position="165"/>
    </location>
</feature>
<evidence type="ECO:0000256" key="3">
    <source>
        <dbReference type="ARBA" id="ARBA00022475"/>
    </source>
</evidence>
<keyword evidence="4 9" id="KW-0808">Transferase</keyword>
<proteinExistence type="inferred from homology"/>
<evidence type="ECO:0000313" key="12">
    <source>
        <dbReference type="Proteomes" id="UP000219439"/>
    </source>
</evidence>
<dbReference type="AlphaFoldDB" id="A0A285PIM3"/>
<keyword evidence="11" id="KW-0449">Lipoprotein</keyword>
<accession>A0A285PIM3</accession>
<dbReference type="InterPro" id="IPR036526">
    <property type="entry name" value="C-N_Hydrolase_sf"/>
</dbReference>
<dbReference type="HAMAP" id="MF_01148">
    <property type="entry name" value="Lnt"/>
    <property type="match status" value="1"/>
</dbReference>
<dbReference type="GO" id="GO:0042158">
    <property type="term" value="P:lipoprotein biosynthetic process"/>
    <property type="evidence" value="ECO:0007669"/>
    <property type="project" value="UniProtKB-UniRule"/>
</dbReference>
<dbReference type="UniPathway" id="UPA00666"/>
<gene>
    <name evidence="9" type="primary">lnt</name>
    <name evidence="11" type="ORF">SAMN06265368_3072</name>
</gene>
<evidence type="ECO:0000256" key="9">
    <source>
        <dbReference type="HAMAP-Rule" id="MF_01148"/>
    </source>
</evidence>
<keyword evidence="3 9" id="KW-1003">Cell membrane</keyword>
<organism evidence="11 12">
    <name type="scientific">Cohaesibacter gelatinilyticus</name>
    <dbReference type="NCBI Taxonomy" id="372072"/>
    <lineage>
        <taxon>Bacteria</taxon>
        <taxon>Pseudomonadati</taxon>
        <taxon>Pseudomonadota</taxon>
        <taxon>Alphaproteobacteria</taxon>
        <taxon>Hyphomicrobiales</taxon>
        <taxon>Cohaesibacteraceae</taxon>
    </lineage>
</organism>
<comment type="subcellular location">
    <subcellularLocation>
        <location evidence="1 9">Cell membrane</location>
        <topology evidence="1 9">Multi-pass membrane protein</topology>
    </subcellularLocation>
</comment>